<evidence type="ECO:0000313" key="10">
    <source>
        <dbReference type="EMBL" id="AKK11223.1"/>
    </source>
</evidence>
<feature type="domain" description="ABC transmembrane type-1" evidence="9">
    <location>
        <begin position="94"/>
        <end position="281"/>
    </location>
</feature>
<keyword evidence="4" id="KW-0997">Cell inner membrane</keyword>
<dbReference type="Gene3D" id="1.10.3720.10">
    <property type="entry name" value="MetI-like"/>
    <property type="match status" value="1"/>
</dbReference>
<reference evidence="11" key="2">
    <citation type="submission" date="2015-05" db="EMBL/GenBank/DDBJ databases">
        <title>Complete genome sequence of Corynebacterium uterequi DSM 45634, isolated from the uterus of a maiden mare.</title>
        <authorList>
            <person name="Ruckert C."/>
            <person name="Albersmeier A."/>
            <person name="Winkler A."/>
            <person name="Tauch A."/>
        </authorList>
    </citation>
    <scope>NUCLEOTIDE SEQUENCE [LARGE SCALE GENOMIC DNA]</scope>
    <source>
        <strain evidence="11">DSM 45634</strain>
    </source>
</reference>
<evidence type="ECO:0000313" key="11">
    <source>
        <dbReference type="Proteomes" id="UP000035548"/>
    </source>
</evidence>
<dbReference type="Pfam" id="PF00528">
    <property type="entry name" value="BPD_transp_1"/>
    <property type="match status" value="1"/>
</dbReference>
<evidence type="ECO:0000256" key="2">
    <source>
        <dbReference type="ARBA" id="ARBA00022448"/>
    </source>
</evidence>
<feature type="transmembrane region" description="Helical" evidence="8">
    <location>
        <begin position="138"/>
        <end position="156"/>
    </location>
</feature>
<evidence type="ECO:0000256" key="6">
    <source>
        <dbReference type="ARBA" id="ARBA00022989"/>
    </source>
</evidence>
<protein>
    <submittedName>
        <fullName evidence="10">ABC-type spermidine/putrescine transport system, permease component II</fullName>
    </submittedName>
</protein>
<dbReference type="InterPro" id="IPR000515">
    <property type="entry name" value="MetI-like"/>
</dbReference>
<evidence type="ECO:0000256" key="4">
    <source>
        <dbReference type="ARBA" id="ARBA00022519"/>
    </source>
</evidence>
<dbReference type="EMBL" id="CP011546">
    <property type="protein sequence ID" value="AKK11223.1"/>
    <property type="molecule type" value="Genomic_DNA"/>
</dbReference>
<dbReference type="CDD" id="cd06261">
    <property type="entry name" value="TM_PBP2"/>
    <property type="match status" value="1"/>
</dbReference>
<keyword evidence="11" id="KW-1185">Reference proteome</keyword>
<feature type="transmembrane region" description="Helical" evidence="8">
    <location>
        <begin position="161"/>
        <end position="180"/>
    </location>
</feature>
<dbReference type="PANTHER" id="PTHR43357">
    <property type="entry name" value="INNER MEMBRANE ABC TRANSPORTER PERMEASE PROTEIN YDCV"/>
    <property type="match status" value="1"/>
</dbReference>
<sequence>MSSAPVQSAMVVAPGGAATPKQAPGGSDAKKAGSSFDHLTVGRILSWIMLVFIVLPVLATLVAATSIDFSQGPWGKGITLDWFILGWMKIGPMILRSFLVAMLVVALNLLIVGPFAWYAPNLPGWLKNALTSAVNIPLAIPGIALSISLIGTFAGLRPSGVLLICGHLIFTMPFTMSALMPSLADTKLREAQEVARSLGASWYRVITTITIPWVNVSVLQAITMVFAISFGEFNISFFINPPATPMAPFALFDAYSTQRLEIASAMSCIFIAFTIPVLAAVVWARTRVSNRGND</sequence>
<keyword evidence="6 8" id="KW-1133">Transmembrane helix</keyword>
<feature type="transmembrane region" description="Helical" evidence="8">
    <location>
        <begin position="260"/>
        <end position="284"/>
    </location>
</feature>
<evidence type="ECO:0000256" key="5">
    <source>
        <dbReference type="ARBA" id="ARBA00022692"/>
    </source>
</evidence>
<evidence type="ECO:0000259" key="9">
    <source>
        <dbReference type="PROSITE" id="PS50928"/>
    </source>
</evidence>
<dbReference type="PROSITE" id="PS50928">
    <property type="entry name" value="ABC_TM1"/>
    <property type="match status" value="1"/>
</dbReference>
<comment type="subcellular location">
    <subcellularLocation>
        <location evidence="1">Cell inner membrane</location>
        <topology evidence="1">Multi-pass membrane protein</topology>
    </subcellularLocation>
    <subcellularLocation>
        <location evidence="8">Cell membrane</location>
        <topology evidence="8">Multi-pass membrane protein</topology>
    </subcellularLocation>
</comment>
<keyword evidence="7 8" id="KW-0472">Membrane</keyword>
<dbReference type="RefSeq" id="WP_201775027.1">
    <property type="nucleotide sequence ID" value="NZ_CP011546.1"/>
</dbReference>
<evidence type="ECO:0000256" key="1">
    <source>
        <dbReference type="ARBA" id="ARBA00004429"/>
    </source>
</evidence>
<feature type="transmembrane region" description="Helical" evidence="8">
    <location>
        <begin position="98"/>
        <end position="118"/>
    </location>
</feature>
<keyword evidence="2 8" id="KW-0813">Transport</keyword>
<organism evidence="10 11">
    <name type="scientific">Corynebacterium uterequi</name>
    <dbReference type="NCBI Taxonomy" id="1072256"/>
    <lineage>
        <taxon>Bacteria</taxon>
        <taxon>Bacillati</taxon>
        <taxon>Actinomycetota</taxon>
        <taxon>Actinomycetes</taxon>
        <taxon>Mycobacteriales</taxon>
        <taxon>Corynebacteriaceae</taxon>
        <taxon>Corynebacterium</taxon>
    </lineage>
</organism>
<dbReference type="InterPro" id="IPR035906">
    <property type="entry name" value="MetI-like_sf"/>
</dbReference>
<dbReference type="PATRIC" id="fig|1072256.5.peg.1217"/>
<dbReference type="AlphaFoldDB" id="A0A0G3HH33"/>
<dbReference type="KEGG" id="cut:CUTER_06135"/>
<reference evidence="10 11" key="1">
    <citation type="journal article" date="2015" name="Genome Announc.">
        <title>Virulence Factor Genes Detected in the Complete Genome Sequence of Corynebacterium uterequi DSM 45634, Isolated from the Uterus of a Maiden Mare.</title>
        <authorList>
            <person name="Ruckert C."/>
            <person name="Kriete M."/>
            <person name="Jaenicke S."/>
            <person name="Winkler A."/>
            <person name="Tauch A."/>
        </authorList>
    </citation>
    <scope>NUCLEOTIDE SEQUENCE [LARGE SCALE GENOMIC DNA]</scope>
    <source>
        <strain evidence="10 11">DSM 45634</strain>
    </source>
</reference>
<feature type="transmembrane region" description="Helical" evidence="8">
    <location>
        <begin position="218"/>
        <end position="239"/>
    </location>
</feature>
<dbReference type="STRING" id="1072256.CUTER_06135"/>
<dbReference type="Proteomes" id="UP000035548">
    <property type="component" value="Chromosome"/>
</dbReference>
<gene>
    <name evidence="10" type="ORF">CUTER_06135</name>
</gene>
<dbReference type="GO" id="GO:0005886">
    <property type="term" value="C:plasma membrane"/>
    <property type="evidence" value="ECO:0007669"/>
    <property type="project" value="UniProtKB-SubCell"/>
</dbReference>
<dbReference type="GO" id="GO:0055085">
    <property type="term" value="P:transmembrane transport"/>
    <property type="evidence" value="ECO:0007669"/>
    <property type="project" value="InterPro"/>
</dbReference>
<name>A0A0G3HH33_9CORY</name>
<dbReference type="PANTHER" id="PTHR43357:SF4">
    <property type="entry name" value="INNER MEMBRANE ABC TRANSPORTER PERMEASE PROTEIN YDCV"/>
    <property type="match status" value="1"/>
</dbReference>
<proteinExistence type="inferred from homology"/>
<dbReference type="SUPFAM" id="SSF161098">
    <property type="entry name" value="MetI-like"/>
    <property type="match status" value="1"/>
</dbReference>
<feature type="transmembrane region" description="Helical" evidence="8">
    <location>
        <begin position="44"/>
        <end position="67"/>
    </location>
</feature>
<comment type="similarity">
    <text evidence="8">Belongs to the binding-protein-dependent transport system permease family.</text>
</comment>
<keyword evidence="3" id="KW-1003">Cell membrane</keyword>
<keyword evidence="5 8" id="KW-0812">Transmembrane</keyword>
<evidence type="ECO:0000256" key="3">
    <source>
        <dbReference type="ARBA" id="ARBA00022475"/>
    </source>
</evidence>
<accession>A0A0G3HH33</accession>
<evidence type="ECO:0000256" key="7">
    <source>
        <dbReference type="ARBA" id="ARBA00023136"/>
    </source>
</evidence>
<evidence type="ECO:0000256" key="8">
    <source>
        <dbReference type="RuleBase" id="RU363032"/>
    </source>
</evidence>